<dbReference type="InterPro" id="IPR036188">
    <property type="entry name" value="FAD/NAD-bd_sf"/>
</dbReference>
<dbReference type="PRINTS" id="PR00419">
    <property type="entry name" value="ADXRDTASE"/>
</dbReference>
<gene>
    <name evidence="6" type="ORF">BJ976_000097</name>
</gene>
<protein>
    <submittedName>
        <fullName evidence="6">Phytoene desaturase</fullName>
        <ecNumber evidence="6">1.3.99.26</ecNumber>
        <ecNumber evidence="6">1.3.99.28</ecNumber>
        <ecNumber evidence="6">1.3.99.29</ecNumber>
        <ecNumber evidence="6">1.3.99.31</ecNumber>
    </submittedName>
</protein>
<evidence type="ECO:0000256" key="4">
    <source>
        <dbReference type="RuleBase" id="RU362075"/>
    </source>
</evidence>
<dbReference type="PANTHER" id="PTHR43734:SF1">
    <property type="entry name" value="PHYTOENE DESATURASE"/>
    <property type="match status" value="1"/>
</dbReference>
<dbReference type="AlphaFoldDB" id="A0A4Y8WZG9"/>
<sequence length="581" mass="62818">MSTSPRPDAPAPRPDEAAADAGGRRVVVIGGGFAGLATAGLLARDGHRVTLLEKNAELGGRSGRWSAEGFTFDTGPSWYLMPEVIDRWFRLMGSSAAEALDLRRLEPGYRVYFEGHLDEEPVDVVSDRESAAALAERLEPGAGARLRAYLDSAQEVYALAKRRFLYTDFRDLTELIRPDVLRALPALVPGLLGNLRDHVAARFEDERLRQVLGYPAVFLGTSPGRAPSMYHLMSHLDLEDGVQYPMGGFAALVDAMAELARDAGVEIVTEAEVGAVEVQETPAPRGRAARALERLPRPWEPRTPRGARRRAGAVRAVAWTDGTGARRRTEADVVVAATDLHHVQTALLPHHQRVTEAAWESRDPGPSAVLVCVGVRGRLPQLLHHTLLFTRDWEDNFRRIEEGEDLTDQTSIYVSMTSATDPSTAPEGDEALFLLVPAPAETGWGRGGVRTPDVDEPGDPRVEAVADRALAQLARWADIPDLAERIVVRRTWGPADFAADVHAWRGSLLGPGHTLRQSALFRPPVRDARVDGLVYAGSSVRPGIGVPMCLISAEIAREQVSGVPAGSEAALHAGPRPGAAA</sequence>
<dbReference type="InterPro" id="IPR014105">
    <property type="entry name" value="Carotenoid/retinoid_OxRdtase"/>
</dbReference>
<feature type="domain" description="Amine oxidase" evidence="5">
    <location>
        <begin position="33"/>
        <end position="556"/>
    </location>
</feature>
<dbReference type="NCBIfam" id="TIGR02734">
    <property type="entry name" value="crtI_fam"/>
    <property type="match status" value="1"/>
</dbReference>
<evidence type="ECO:0000256" key="3">
    <source>
        <dbReference type="ARBA" id="ARBA00023002"/>
    </source>
</evidence>
<reference evidence="6 7" key="1">
    <citation type="submission" date="2020-08" db="EMBL/GenBank/DDBJ databases">
        <title>Sequencing the genomes of 1000 actinobacteria strains.</title>
        <authorList>
            <person name="Klenk H.-P."/>
        </authorList>
    </citation>
    <scope>NUCLEOTIDE SEQUENCE [LARGE SCALE GENOMIC DNA]</scope>
    <source>
        <strain evidence="6 7">DSM 19079</strain>
    </source>
</reference>
<dbReference type="Pfam" id="PF01593">
    <property type="entry name" value="Amino_oxidase"/>
    <property type="match status" value="1"/>
</dbReference>
<dbReference type="EC" id="1.3.99.31" evidence="6"/>
<evidence type="ECO:0000256" key="1">
    <source>
        <dbReference type="ARBA" id="ARBA00004829"/>
    </source>
</evidence>
<organism evidence="6 7">
    <name type="scientific">Micrococcus flavus</name>
    <dbReference type="NCBI Taxonomy" id="384602"/>
    <lineage>
        <taxon>Bacteria</taxon>
        <taxon>Bacillati</taxon>
        <taxon>Actinomycetota</taxon>
        <taxon>Actinomycetes</taxon>
        <taxon>Micrococcales</taxon>
        <taxon>Micrococcaceae</taxon>
        <taxon>Micrococcus</taxon>
    </lineage>
</organism>
<dbReference type="Gene3D" id="3.50.50.60">
    <property type="entry name" value="FAD/NAD(P)-binding domain"/>
    <property type="match status" value="2"/>
</dbReference>
<dbReference type="RefSeq" id="WP_135030418.1">
    <property type="nucleotide sequence ID" value="NZ_BMLA01000010.1"/>
</dbReference>
<dbReference type="InterPro" id="IPR002937">
    <property type="entry name" value="Amino_oxidase"/>
</dbReference>
<keyword evidence="3 4" id="KW-0560">Oxidoreductase</keyword>
<dbReference type="EMBL" id="JACHMC010000001">
    <property type="protein sequence ID" value="MBB4881746.1"/>
    <property type="molecule type" value="Genomic_DNA"/>
</dbReference>
<evidence type="ECO:0000313" key="7">
    <source>
        <dbReference type="Proteomes" id="UP000560081"/>
    </source>
</evidence>
<name>A0A4Y8WZG9_9MICC</name>
<dbReference type="EC" id="1.3.99.26" evidence="6"/>
<accession>A0A4Y8WZG9</accession>
<proteinExistence type="inferred from homology"/>
<dbReference type="Proteomes" id="UP000560081">
    <property type="component" value="Unassembled WGS sequence"/>
</dbReference>
<comment type="pathway">
    <text evidence="1 4">Carotenoid biosynthesis.</text>
</comment>
<keyword evidence="2 4" id="KW-0125">Carotenoid biosynthesis</keyword>
<dbReference type="GO" id="GO:0016117">
    <property type="term" value="P:carotenoid biosynthetic process"/>
    <property type="evidence" value="ECO:0007669"/>
    <property type="project" value="UniProtKB-KW"/>
</dbReference>
<dbReference type="EC" id="1.3.99.29" evidence="6"/>
<evidence type="ECO:0000259" key="5">
    <source>
        <dbReference type="Pfam" id="PF01593"/>
    </source>
</evidence>
<dbReference type="OrthoDB" id="9774675at2"/>
<evidence type="ECO:0000256" key="2">
    <source>
        <dbReference type="ARBA" id="ARBA00022746"/>
    </source>
</evidence>
<evidence type="ECO:0000313" key="6">
    <source>
        <dbReference type="EMBL" id="MBB4881746.1"/>
    </source>
</evidence>
<keyword evidence="7" id="KW-1185">Reference proteome</keyword>
<dbReference type="GO" id="GO:0016491">
    <property type="term" value="F:oxidoreductase activity"/>
    <property type="evidence" value="ECO:0007669"/>
    <property type="project" value="UniProtKB-KW"/>
</dbReference>
<comment type="similarity">
    <text evidence="4">Belongs to the carotenoid/retinoid oxidoreductase family.</text>
</comment>
<dbReference type="EC" id="1.3.99.28" evidence="6"/>
<dbReference type="SUPFAM" id="SSF51905">
    <property type="entry name" value="FAD/NAD(P)-binding domain"/>
    <property type="match status" value="1"/>
</dbReference>
<dbReference type="PANTHER" id="PTHR43734">
    <property type="entry name" value="PHYTOENE DESATURASE"/>
    <property type="match status" value="1"/>
</dbReference>
<comment type="caution">
    <text evidence="6">The sequence shown here is derived from an EMBL/GenBank/DDBJ whole genome shotgun (WGS) entry which is preliminary data.</text>
</comment>